<evidence type="ECO:0000313" key="2">
    <source>
        <dbReference type="EMBL" id="KOS53093.1"/>
    </source>
</evidence>
<dbReference type="PANTHER" id="PTHR43798:SF33">
    <property type="entry name" value="HYDROLASE, PUTATIVE (AFU_ORTHOLOGUE AFUA_2G14860)-RELATED"/>
    <property type="match status" value="1"/>
</dbReference>
<dbReference type="RefSeq" id="WP_054375350.1">
    <property type="nucleotide sequence ID" value="NZ_AZYO01000170.1"/>
</dbReference>
<dbReference type="Pfam" id="PF00561">
    <property type="entry name" value="Abhydrolase_1"/>
    <property type="match status" value="1"/>
</dbReference>
<dbReference type="GO" id="GO:0016020">
    <property type="term" value="C:membrane"/>
    <property type="evidence" value="ECO:0007669"/>
    <property type="project" value="TreeGrafter"/>
</dbReference>
<dbReference type="InterPro" id="IPR000073">
    <property type="entry name" value="AB_hydrolase_1"/>
</dbReference>
<evidence type="ECO:0000313" key="3">
    <source>
        <dbReference type="Proteomes" id="UP000037712"/>
    </source>
</evidence>
<reference evidence="3" key="2">
    <citation type="submission" date="2015-01" db="EMBL/GenBank/DDBJ databases">
        <title>Draft genome sequence of potential hydrocarbon metabolising strain of Rhodococcus rhodochrous.</title>
        <authorList>
            <person name="Aggarwal R.K."/>
            <person name="Dawar C."/>
        </authorList>
    </citation>
    <scope>NUCLEOTIDE SEQUENCE [LARGE SCALE GENOMIC DNA]</scope>
    <source>
        <strain evidence="3">KG-21</strain>
    </source>
</reference>
<accession>A0A0N0S080</accession>
<dbReference type="PATRIC" id="fig|1441923.3.peg.5995"/>
<organism evidence="2 3">
    <name type="scientific">Rhodococcus rhodochrous KG-21</name>
    <dbReference type="NCBI Taxonomy" id="1441923"/>
    <lineage>
        <taxon>Bacteria</taxon>
        <taxon>Bacillati</taxon>
        <taxon>Actinomycetota</taxon>
        <taxon>Actinomycetes</taxon>
        <taxon>Mycobacteriales</taxon>
        <taxon>Nocardiaceae</taxon>
        <taxon>Rhodococcus</taxon>
    </lineage>
</organism>
<dbReference type="SUPFAM" id="SSF53474">
    <property type="entry name" value="alpha/beta-Hydrolases"/>
    <property type="match status" value="1"/>
</dbReference>
<dbReference type="EMBL" id="AZYO01000170">
    <property type="protein sequence ID" value="KOS53093.1"/>
    <property type="molecule type" value="Genomic_DNA"/>
</dbReference>
<evidence type="ECO:0000259" key="1">
    <source>
        <dbReference type="Pfam" id="PF00561"/>
    </source>
</evidence>
<protein>
    <recommendedName>
        <fullName evidence="1">AB hydrolase-1 domain-containing protein</fullName>
    </recommendedName>
</protein>
<dbReference type="Gene3D" id="3.40.50.1820">
    <property type="entry name" value="alpha/beta hydrolase"/>
    <property type="match status" value="1"/>
</dbReference>
<dbReference type="GO" id="GO:0003824">
    <property type="term" value="F:catalytic activity"/>
    <property type="evidence" value="ECO:0007669"/>
    <property type="project" value="UniProtKB-ARBA"/>
</dbReference>
<gene>
    <name evidence="2" type="ORF">Z051_27455</name>
</gene>
<dbReference type="PANTHER" id="PTHR43798">
    <property type="entry name" value="MONOACYLGLYCEROL LIPASE"/>
    <property type="match status" value="1"/>
</dbReference>
<sequence>MDILEHEGLAVYRRGTGPPVLVPPYPHASTHRPMAEDLLADVLVGAGFAVVSFDPPGAYRSSRPMRGDMPEMLDCCAEALAVAGIGVPVSTVGNSMSSLCALGLAVERPDLVARLVLVGSLSGFPAARRWGIPHNWSPWRDRQWWQCMWWGTRHMVGRGTLASYRRLDNLVEGASYVDPRLAEPFVIERGDRRRPQPARAIWLQTVREVDYHRRLTEVTAPTLVAVGRHDPQTPIPCARELVAGITGSRLVVFERSGHAPFVEEPEAFTREVDTFLRQPRPS</sequence>
<dbReference type="InterPro" id="IPR050266">
    <property type="entry name" value="AB_hydrolase_sf"/>
</dbReference>
<dbReference type="Proteomes" id="UP000037712">
    <property type="component" value="Unassembled WGS sequence"/>
</dbReference>
<feature type="domain" description="AB hydrolase-1" evidence="1">
    <location>
        <begin position="34"/>
        <end position="265"/>
    </location>
</feature>
<name>A0A0N0S080_RHORH</name>
<dbReference type="AlphaFoldDB" id="A0A0N0S080"/>
<comment type="caution">
    <text evidence="2">The sequence shown here is derived from an EMBL/GenBank/DDBJ whole genome shotgun (WGS) entry which is preliminary data.</text>
</comment>
<proteinExistence type="predicted"/>
<reference evidence="2 3" key="1">
    <citation type="journal article" date="2015" name="Genome Announc.">
        <title>Draft Genome Sequence of Rhodococcus rhodochrous Strain KG-21, a Soil Isolate from Oil Fields of Krishna-Godavari Basin, India.</title>
        <authorList>
            <person name="Dawar C."/>
            <person name="Aggarwal R.K."/>
        </authorList>
    </citation>
    <scope>NUCLEOTIDE SEQUENCE [LARGE SCALE GENOMIC DNA]</scope>
    <source>
        <strain evidence="2 3">KG-21</strain>
    </source>
</reference>
<dbReference type="PRINTS" id="PR00111">
    <property type="entry name" value="ABHYDROLASE"/>
</dbReference>
<dbReference type="InterPro" id="IPR029058">
    <property type="entry name" value="AB_hydrolase_fold"/>
</dbReference>